<keyword evidence="2" id="KW-0378">Hydrolase</keyword>
<comment type="caution">
    <text evidence="2">The sequence shown here is derived from an EMBL/GenBank/DDBJ whole genome shotgun (WGS) entry which is preliminary data.</text>
</comment>
<protein>
    <submittedName>
        <fullName evidence="2">5-methylcytosine-specific restriction protein A</fullName>
        <ecNumber evidence="2">3.1.21.-</ecNumber>
    </submittedName>
</protein>
<dbReference type="InterPro" id="IPR058712">
    <property type="entry name" value="SRA_ScoMcrA"/>
</dbReference>
<evidence type="ECO:0000259" key="1">
    <source>
        <dbReference type="Pfam" id="PF26348"/>
    </source>
</evidence>
<evidence type="ECO:0000313" key="2">
    <source>
        <dbReference type="EMBL" id="NYE19602.1"/>
    </source>
</evidence>
<dbReference type="GO" id="GO:0016787">
    <property type="term" value="F:hydrolase activity"/>
    <property type="evidence" value="ECO:0007669"/>
    <property type="project" value="UniProtKB-KW"/>
</dbReference>
<organism evidence="2 3">
    <name type="scientific">Microbacterium immunditiarum</name>
    <dbReference type="NCBI Taxonomy" id="337480"/>
    <lineage>
        <taxon>Bacteria</taxon>
        <taxon>Bacillati</taxon>
        <taxon>Actinomycetota</taxon>
        <taxon>Actinomycetes</taxon>
        <taxon>Micrococcales</taxon>
        <taxon>Microbacteriaceae</taxon>
        <taxon>Microbacterium</taxon>
    </lineage>
</organism>
<keyword evidence="3" id="KW-1185">Reference proteome</keyword>
<accession>A0A7Y9GNH0</accession>
<dbReference type="EMBL" id="JACCBV010000001">
    <property type="protein sequence ID" value="NYE19602.1"/>
    <property type="molecule type" value="Genomic_DNA"/>
</dbReference>
<reference evidence="2 3" key="1">
    <citation type="submission" date="2020-07" db="EMBL/GenBank/DDBJ databases">
        <title>Sequencing the genomes of 1000 actinobacteria strains.</title>
        <authorList>
            <person name="Klenk H.-P."/>
        </authorList>
    </citation>
    <scope>NUCLEOTIDE SEQUENCE [LARGE SCALE GENOMIC DNA]</scope>
    <source>
        <strain evidence="2 3">DSM 24662</strain>
    </source>
</reference>
<gene>
    <name evidence="2" type="ORF">BJ991_001630</name>
</gene>
<feature type="domain" description="ScoMcrA-like SRA" evidence="1">
    <location>
        <begin position="14"/>
        <end position="154"/>
    </location>
</feature>
<evidence type="ECO:0000313" key="3">
    <source>
        <dbReference type="Proteomes" id="UP000576969"/>
    </source>
</evidence>
<dbReference type="EC" id="3.1.21.-" evidence="2"/>
<dbReference type="Proteomes" id="UP000576969">
    <property type="component" value="Unassembled WGS sequence"/>
</dbReference>
<proteinExistence type="predicted"/>
<name>A0A7Y9GNH0_9MICO</name>
<dbReference type="AlphaFoldDB" id="A0A7Y9GNH0"/>
<sequence length="322" mass="35404">MPSPAFRLRAGDIVTRADLVVEYGGSVQSGGIVPSNTSNSVFVFTDPAEGRQFGYVYDGFSSDGTVFHYTGAGRVGDQKLSGSNSPILTHAAKGRSLHAFSAAGVVAGSSTKLQRYIGEFILDPDVPFERMPALDRSGALRTVLVFRLLPVSVIPDDVVELVGYSGVTREPNAISVPVEINSTEFFETADRAGGLAVRRESQLVDEFIAHQVGHTFTRWAINLPAERTRLLTDIYDEVDHTLYEAKAIAGRSDLRMAVGQLYDYRRHVRVDDLRCSVLLPERPTADLRDLLRDAGLGLAFREQTTFVLVPPDTSHREERLHQ</sequence>
<dbReference type="RefSeq" id="WP_179489058.1">
    <property type="nucleotide sequence ID" value="NZ_JACCBV010000001.1"/>
</dbReference>
<dbReference type="Pfam" id="PF26348">
    <property type="entry name" value="SRA_ScoMcrA"/>
    <property type="match status" value="1"/>
</dbReference>